<dbReference type="Pfam" id="PF13419">
    <property type="entry name" value="HAD_2"/>
    <property type="match status" value="1"/>
</dbReference>
<accession>A0A2A4Z917</accession>
<dbReference type="AlphaFoldDB" id="A0A2A4Z917"/>
<dbReference type="SFLD" id="SFLDG01129">
    <property type="entry name" value="C1.5:_HAD__Beta-PGM__Phosphata"/>
    <property type="match status" value="1"/>
</dbReference>
<dbReference type="NCBIfam" id="TIGR01549">
    <property type="entry name" value="HAD-SF-IA-v1"/>
    <property type="match status" value="1"/>
</dbReference>
<dbReference type="CDD" id="cd02603">
    <property type="entry name" value="HAD_sEH-N_like"/>
    <property type="match status" value="1"/>
</dbReference>
<organism evidence="1">
    <name type="scientific">OCS116 cluster bacterium</name>
    <dbReference type="NCBI Taxonomy" id="2030921"/>
    <lineage>
        <taxon>Bacteria</taxon>
        <taxon>Pseudomonadati</taxon>
        <taxon>Pseudomonadota</taxon>
        <taxon>Alphaproteobacteria</taxon>
        <taxon>OCS116 cluster</taxon>
    </lineage>
</organism>
<sequence>MNFIFDLGNVLVDWNPDRFIAGYEISDREKQHIETELFGHADWLAMDKGTKNLVDVIADVSARSGMSQETVEYCIEQMKLSLLTIERSAALLQTLHKDGHGVYGLSNMSHDTYDYLKGREFFNYFADIVISAEIKMVKPDLEIFEYTLNRFGIKAEQSVFIDDMEYNIIAAQKLNINCVHFKRTPECYDEIVSYI</sequence>
<dbReference type="PANTHER" id="PTHR43611:SF3">
    <property type="entry name" value="FLAVIN MONONUCLEOTIDE HYDROLASE 1, CHLOROPLATIC"/>
    <property type="match status" value="1"/>
</dbReference>
<dbReference type="InterPro" id="IPR023214">
    <property type="entry name" value="HAD_sf"/>
</dbReference>
<protein>
    <submittedName>
        <fullName evidence="1">Haloacid dehalogenase</fullName>
    </submittedName>
</protein>
<evidence type="ECO:0000313" key="1">
    <source>
        <dbReference type="EMBL" id="PCJ03016.1"/>
    </source>
</evidence>
<gene>
    <name evidence="1" type="ORF">COB13_03500</name>
</gene>
<dbReference type="InterPro" id="IPR023198">
    <property type="entry name" value="PGP-like_dom2"/>
</dbReference>
<dbReference type="PANTHER" id="PTHR43611">
    <property type="entry name" value="ALPHA-D-GLUCOSE 1-PHOSPHATE PHOSPHATASE"/>
    <property type="match status" value="1"/>
</dbReference>
<dbReference type="InterPro" id="IPR006439">
    <property type="entry name" value="HAD-SF_hydro_IA"/>
</dbReference>
<reference key="1">
    <citation type="submission" date="2017-08" db="EMBL/GenBank/DDBJ databases">
        <title>A dynamic microbial community with high functional redundancy inhabits the cold, oxic subseafloor aquifer.</title>
        <authorList>
            <person name="Tully B.J."/>
            <person name="Wheat C.G."/>
            <person name="Glazer B.T."/>
            <person name="Huber J.A."/>
        </authorList>
    </citation>
    <scope>NUCLEOTIDE SEQUENCE [LARGE SCALE GENOMIC DNA]</scope>
</reference>
<dbReference type="SFLD" id="SFLDS00003">
    <property type="entry name" value="Haloacid_Dehalogenase"/>
    <property type="match status" value="1"/>
</dbReference>
<dbReference type="Gene3D" id="1.10.150.240">
    <property type="entry name" value="Putative phosphatase, domain 2"/>
    <property type="match status" value="1"/>
</dbReference>
<comment type="caution">
    <text evidence="1">The sequence shown here is derived from an EMBL/GenBank/DDBJ whole genome shotgun (WGS) entry which is preliminary data.</text>
</comment>
<reference evidence="1" key="2">
    <citation type="journal article" date="2018" name="ISME J.">
        <title>A dynamic microbial community with high functional redundancy inhabits the cold, oxic subseafloor aquifer.</title>
        <authorList>
            <person name="Tully B.J."/>
            <person name="Wheat C.G."/>
            <person name="Glazer B.T."/>
            <person name="Huber J.A."/>
        </authorList>
    </citation>
    <scope>NUCLEOTIDE SEQUENCE</scope>
    <source>
        <strain evidence="1">NORP83</strain>
    </source>
</reference>
<proteinExistence type="predicted"/>
<dbReference type="InterPro" id="IPR041492">
    <property type="entry name" value="HAD_2"/>
</dbReference>
<dbReference type="InterPro" id="IPR036412">
    <property type="entry name" value="HAD-like_sf"/>
</dbReference>
<name>A0A2A4Z917_9PROT</name>
<dbReference type="Gene3D" id="3.40.50.1000">
    <property type="entry name" value="HAD superfamily/HAD-like"/>
    <property type="match status" value="1"/>
</dbReference>
<dbReference type="NCBIfam" id="TIGR01509">
    <property type="entry name" value="HAD-SF-IA-v3"/>
    <property type="match status" value="1"/>
</dbReference>
<dbReference type="SUPFAM" id="SSF56784">
    <property type="entry name" value="HAD-like"/>
    <property type="match status" value="1"/>
</dbReference>
<dbReference type="EMBL" id="NVUS01000003">
    <property type="protein sequence ID" value="PCJ03016.1"/>
    <property type="molecule type" value="Genomic_DNA"/>
</dbReference>